<dbReference type="InterPro" id="IPR011047">
    <property type="entry name" value="Quinoprotein_ADH-like_sf"/>
</dbReference>
<gene>
    <name evidence="5" type="ORF">ACFPCV_31790</name>
</gene>
<dbReference type="PANTHER" id="PTHR19879">
    <property type="entry name" value="TRANSCRIPTION INITIATION FACTOR TFIID"/>
    <property type="match status" value="1"/>
</dbReference>
<dbReference type="RefSeq" id="WP_378060332.1">
    <property type="nucleotide sequence ID" value="NZ_JBHSIS010000022.1"/>
</dbReference>
<dbReference type="PROSITE" id="PS50294">
    <property type="entry name" value="WD_REPEATS_REGION"/>
    <property type="match status" value="3"/>
</dbReference>
<feature type="repeat" description="WD" evidence="3">
    <location>
        <begin position="796"/>
        <end position="837"/>
    </location>
</feature>
<feature type="repeat" description="WD" evidence="3">
    <location>
        <begin position="716"/>
        <end position="757"/>
    </location>
</feature>
<protein>
    <recommendedName>
        <fullName evidence="4">Novel STAND NTPase 1 domain-containing protein</fullName>
    </recommendedName>
</protein>
<feature type="domain" description="Novel STAND NTPase 1" evidence="4">
    <location>
        <begin position="104"/>
        <end position="454"/>
    </location>
</feature>
<dbReference type="Proteomes" id="UP001595859">
    <property type="component" value="Unassembled WGS sequence"/>
</dbReference>
<dbReference type="SMART" id="SM00320">
    <property type="entry name" value="WD40"/>
    <property type="match status" value="10"/>
</dbReference>
<comment type="caution">
    <text evidence="5">The sequence shown here is derived from an EMBL/GenBank/DDBJ whole genome shotgun (WGS) entry which is preliminary data.</text>
</comment>
<dbReference type="SUPFAM" id="SSF52540">
    <property type="entry name" value="P-loop containing nucleoside triphosphate hydrolases"/>
    <property type="match status" value="1"/>
</dbReference>
<evidence type="ECO:0000256" key="2">
    <source>
        <dbReference type="ARBA" id="ARBA00022737"/>
    </source>
</evidence>
<organism evidence="5 6">
    <name type="scientific">Actinophytocola glycyrrhizae</name>
    <dbReference type="NCBI Taxonomy" id="2044873"/>
    <lineage>
        <taxon>Bacteria</taxon>
        <taxon>Bacillati</taxon>
        <taxon>Actinomycetota</taxon>
        <taxon>Actinomycetes</taxon>
        <taxon>Pseudonocardiales</taxon>
        <taxon>Pseudonocardiaceae</taxon>
    </lineage>
</organism>
<sequence>MPRRENPLGPAEDALTRFAADLRGLREKAGAPTYRQLSALAHYSAAALSEAAGGRKLPSLPVTLAYVRACDGDTAAWERRWRELSATQAKESQEPVARPGETPPYAGLAAIDDPALFAGRAELVAELTARVREQRLTAVVGASGSGKTSLLLAGLLPTLADHVLMTPGPRPLEECAVRLADVVGVPPGQLHRELAQAPENLHLRVRQAFADRPDDLVLVVDRFEEAAADEHFVAALVHATTAATSRLRVVLAVRADVADGLPAAARDGQVHVGPMTADGLREAITDPATAAGCRVETALLVRLIADTDGPGTLPFLQQALLEAWRRRRGTTMSVASYEAAGDIPRLIADAAERGYTALDADGQRRARNLLPRLASAGRGLRRDDLDAGTAEVLDELVSARVVVADTDRLRLAGRSLAQRWPRLREWLAQDGDRLRAHRELAEAAAMWESLGRDPGALFRGVRLDTALAADAPVLTAEERDFLLASVVARTGEQRRVRRVRAGLVLLSVLVVLATGALAYAVRAGQTADRQRHAAAAQSALRTAAELMDTDPALAMQLTVAANRLDPTAASRNAVLSLFATPYAARLTRHTGAVHAVAADGDVLATAGDDATRLWRAGDPRHPRELAVLPESATSVVLADEGRLAVTGTPASAWLWDLTDLTHPKRIAQVGRSSGQERSPGQVALSADGRTLALSKENDVRLYDVTVGGRPSRLDTLTGHTDPVTSVAFHPDGATVATTSADHTVRLWPTADGAPVVLTGGGTAVKFSPDGEFVAASGEDGTVRLWRTADHVQVADMVVRGGAVRDVAFSPGGDLLAATGDDQVTAVWDMTEPERPREVAALTGHTDAGTGVRFTPDGRTLITSSRDRTVRLTDVAEVAAGRAAGDLLAWRGPVLASGGDGPVRLFDMRDRHAPRRGGTVAGPGLALAPGLLASGGRVWDVTDPARPTWRADAGDATGSALSRDGRLLVTTHENTNPLLWSLADPDRPPVDLPVKGVHTAVLGDGVVATLGDDITVWDIGDPAHPAPTTLPPRDWTGLALRPDGQVLAAVARDGTGRLFDIADPGAPKVLSGFPAGPAVAFAPDGRTLVTATGPAPRLWDVSEPRRPEEIATLRGEHNRTVVAVAFSEDGRSFATAATDGSWHVWDVAVDGVERRVCAVVSPRLGADEWERYLPDVPYQPVCP</sequence>
<reference evidence="6" key="1">
    <citation type="journal article" date="2019" name="Int. J. Syst. Evol. Microbiol.">
        <title>The Global Catalogue of Microorganisms (GCM) 10K type strain sequencing project: providing services to taxonomists for standard genome sequencing and annotation.</title>
        <authorList>
            <consortium name="The Broad Institute Genomics Platform"/>
            <consortium name="The Broad Institute Genome Sequencing Center for Infectious Disease"/>
            <person name="Wu L."/>
            <person name="Ma J."/>
        </authorList>
    </citation>
    <scope>NUCLEOTIDE SEQUENCE [LARGE SCALE GENOMIC DNA]</scope>
    <source>
        <strain evidence="6">ZS-22-S1</strain>
    </source>
</reference>
<evidence type="ECO:0000259" key="4">
    <source>
        <dbReference type="Pfam" id="PF20703"/>
    </source>
</evidence>
<dbReference type="InterPro" id="IPR049052">
    <property type="entry name" value="nSTAND1"/>
</dbReference>
<dbReference type="InterPro" id="IPR015943">
    <property type="entry name" value="WD40/YVTN_repeat-like_dom_sf"/>
</dbReference>
<dbReference type="InterPro" id="IPR001680">
    <property type="entry name" value="WD40_rpt"/>
</dbReference>
<keyword evidence="1 3" id="KW-0853">WD repeat</keyword>
<dbReference type="SUPFAM" id="SSF50998">
    <property type="entry name" value="Quinoprotein alcohol dehydrogenase-like"/>
    <property type="match status" value="2"/>
</dbReference>
<evidence type="ECO:0000313" key="6">
    <source>
        <dbReference type="Proteomes" id="UP001595859"/>
    </source>
</evidence>
<evidence type="ECO:0000256" key="1">
    <source>
        <dbReference type="ARBA" id="ARBA00022574"/>
    </source>
</evidence>
<proteinExistence type="predicted"/>
<dbReference type="InterPro" id="IPR019775">
    <property type="entry name" value="WD40_repeat_CS"/>
</dbReference>
<evidence type="ECO:0000256" key="3">
    <source>
        <dbReference type="PROSITE-ProRule" id="PRU00221"/>
    </source>
</evidence>
<feature type="repeat" description="WD" evidence="3">
    <location>
        <begin position="1113"/>
        <end position="1146"/>
    </location>
</feature>
<accession>A0ABV9SFJ5</accession>
<dbReference type="PROSITE" id="PS50082">
    <property type="entry name" value="WD_REPEATS_2"/>
    <property type="match status" value="5"/>
</dbReference>
<dbReference type="PROSITE" id="PS00678">
    <property type="entry name" value="WD_REPEATS_1"/>
    <property type="match status" value="1"/>
</dbReference>
<dbReference type="CDD" id="cd00200">
    <property type="entry name" value="WD40"/>
    <property type="match status" value="1"/>
</dbReference>
<dbReference type="Pfam" id="PF00400">
    <property type="entry name" value="WD40"/>
    <property type="match status" value="5"/>
</dbReference>
<keyword evidence="2" id="KW-0677">Repeat</keyword>
<dbReference type="EMBL" id="JBHSIS010000022">
    <property type="protein sequence ID" value="MFC4858106.1"/>
    <property type="molecule type" value="Genomic_DNA"/>
</dbReference>
<evidence type="ECO:0000313" key="5">
    <source>
        <dbReference type="EMBL" id="MFC4858106.1"/>
    </source>
</evidence>
<dbReference type="Pfam" id="PF20703">
    <property type="entry name" value="nSTAND1"/>
    <property type="match status" value="1"/>
</dbReference>
<dbReference type="InterPro" id="IPR027417">
    <property type="entry name" value="P-loop_NTPase"/>
</dbReference>
<keyword evidence="6" id="KW-1185">Reference proteome</keyword>
<dbReference type="Gene3D" id="2.130.10.10">
    <property type="entry name" value="YVTN repeat-like/Quinoprotein amine dehydrogenase"/>
    <property type="match status" value="4"/>
</dbReference>
<name>A0ABV9SFJ5_9PSEU</name>
<dbReference type="PANTHER" id="PTHR19879:SF9">
    <property type="entry name" value="TRANSCRIPTION INITIATION FACTOR TFIID SUBUNIT 5"/>
    <property type="match status" value="1"/>
</dbReference>
<feature type="repeat" description="WD" evidence="3">
    <location>
        <begin position="841"/>
        <end position="874"/>
    </location>
</feature>
<feature type="repeat" description="WD" evidence="3">
    <location>
        <begin position="762"/>
        <end position="785"/>
    </location>
</feature>